<protein>
    <submittedName>
        <fullName evidence="5">LuxR family transcriptional regulator</fullName>
    </submittedName>
</protein>
<dbReference type="AlphaFoldDB" id="A0A2R4M198"/>
<dbReference type="RefSeq" id="WP_107719432.1">
    <property type="nucleotide sequence ID" value="NZ_CP028475.1"/>
</dbReference>
<dbReference type="PROSITE" id="PS50043">
    <property type="entry name" value="HTH_LUXR_2"/>
    <property type="match status" value="1"/>
</dbReference>
<dbReference type="SMART" id="SM00421">
    <property type="entry name" value="HTH_LUXR"/>
    <property type="match status" value="1"/>
</dbReference>
<dbReference type="KEGG" id="cbak:DA792_07650"/>
<dbReference type="SUPFAM" id="SSF75516">
    <property type="entry name" value="Pheromone-binding domain of LuxR-like quorum-sensing transcription factors"/>
    <property type="match status" value="1"/>
</dbReference>
<organism evidence="5 6">
    <name type="scientific">Celeribacter baekdonensis</name>
    <dbReference type="NCBI Taxonomy" id="875171"/>
    <lineage>
        <taxon>Bacteria</taxon>
        <taxon>Pseudomonadati</taxon>
        <taxon>Pseudomonadota</taxon>
        <taxon>Alphaproteobacteria</taxon>
        <taxon>Rhodobacterales</taxon>
        <taxon>Roseobacteraceae</taxon>
        <taxon>Celeribacter</taxon>
    </lineage>
</organism>
<keyword evidence="2" id="KW-0238">DNA-binding</keyword>
<sequence>MGGKQTEDKVHSILNATTVQDVWERMLGYVQESGFTHVLYGSTKFHTDSGFGNDNDHLFLTNHGPDYMQGYFLEGRYRNGPMVHWALNNVGTCSWAWVGENFDQMSEQEREVSMYNASRGVTAGYTIAFQNALKRAKGAVGMSVEPFVGTQEQADAIWAKEGREIELICGVAHLKIITMPMPQRLLTSRQREVLEWICDGKTVADTAQILGLNKATVEKHLRLARESLGVSTTAQAVLKASFQNQIFTF</sequence>
<dbReference type="InterPro" id="IPR005143">
    <property type="entry name" value="TF_LuxR_autoind-bd_dom"/>
</dbReference>
<evidence type="ECO:0000256" key="3">
    <source>
        <dbReference type="ARBA" id="ARBA00023163"/>
    </source>
</evidence>
<dbReference type="Gene3D" id="1.10.10.10">
    <property type="entry name" value="Winged helix-like DNA-binding domain superfamily/Winged helix DNA-binding domain"/>
    <property type="match status" value="1"/>
</dbReference>
<evidence type="ECO:0000259" key="4">
    <source>
        <dbReference type="PROSITE" id="PS50043"/>
    </source>
</evidence>
<dbReference type="InterPro" id="IPR036388">
    <property type="entry name" value="WH-like_DNA-bd_sf"/>
</dbReference>
<dbReference type="OrthoDB" id="3679796at2"/>
<feature type="domain" description="HTH luxR-type" evidence="4">
    <location>
        <begin position="179"/>
        <end position="244"/>
    </location>
</feature>
<evidence type="ECO:0000256" key="2">
    <source>
        <dbReference type="ARBA" id="ARBA00023125"/>
    </source>
</evidence>
<evidence type="ECO:0000313" key="6">
    <source>
        <dbReference type="Proteomes" id="UP000241447"/>
    </source>
</evidence>
<dbReference type="CDD" id="cd06170">
    <property type="entry name" value="LuxR_C_like"/>
    <property type="match status" value="1"/>
</dbReference>
<gene>
    <name evidence="5" type="ORF">DA792_07650</name>
</gene>
<keyword evidence="3" id="KW-0804">Transcription</keyword>
<dbReference type="PRINTS" id="PR00038">
    <property type="entry name" value="HTHLUXR"/>
</dbReference>
<reference evidence="5 6" key="1">
    <citation type="submission" date="2018-03" db="EMBL/GenBank/DDBJ databases">
        <title>The Complete Genome of Celeribacter baekdonensis strain LH4, a Thiosulfate-Oxidizing Alphaproteobacterium Isolated from Gulf of Mexico Continental Slope Sediments.</title>
        <authorList>
            <person name="Flood B.E."/>
            <person name="Bailey J.V."/>
            <person name="Leprich D."/>
        </authorList>
    </citation>
    <scope>NUCLEOTIDE SEQUENCE [LARGE SCALE GENOMIC DNA]</scope>
    <source>
        <strain evidence="5 6">LH4</strain>
    </source>
</reference>
<dbReference type="Proteomes" id="UP000241447">
    <property type="component" value="Chromosome"/>
</dbReference>
<evidence type="ECO:0000256" key="1">
    <source>
        <dbReference type="ARBA" id="ARBA00023015"/>
    </source>
</evidence>
<proteinExistence type="predicted"/>
<keyword evidence="1" id="KW-0805">Transcription regulation</keyword>
<dbReference type="InterPro" id="IPR000792">
    <property type="entry name" value="Tscrpt_reg_LuxR_C"/>
</dbReference>
<dbReference type="Pfam" id="PF03472">
    <property type="entry name" value="Autoind_bind"/>
    <property type="match status" value="1"/>
</dbReference>
<dbReference type="GO" id="GO:0003677">
    <property type="term" value="F:DNA binding"/>
    <property type="evidence" value="ECO:0007669"/>
    <property type="project" value="UniProtKB-KW"/>
</dbReference>
<dbReference type="InterPro" id="IPR016032">
    <property type="entry name" value="Sig_transdc_resp-reg_C-effctor"/>
</dbReference>
<dbReference type="EMBL" id="CP028475">
    <property type="protein sequence ID" value="AVW90974.1"/>
    <property type="molecule type" value="Genomic_DNA"/>
</dbReference>
<dbReference type="Gene3D" id="3.30.450.80">
    <property type="entry name" value="Transcription factor LuxR-like, autoinducer-binding domain"/>
    <property type="match status" value="1"/>
</dbReference>
<dbReference type="SUPFAM" id="SSF46894">
    <property type="entry name" value="C-terminal effector domain of the bipartite response regulators"/>
    <property type="match status" value="1"/>
</dbReference>
<name>A0A2R4M198_9RHOB</name>
<accession>A0A2R4M198</accession>
<dbReference type="InterPro" id="IPR036693">
    <property type="entry name" value="TF_LuxR_autoind-bd_dom_sf"/>
</dbReference>
<dbReference type="GO" id="GO:0006355">
    <property type="term" value="P:regulation of DNA-templated transcription"/>
    <property type="evidence" value="ECO:0007669"/>
    <property type="project" value="InterPro"/>
</dbReference>
<evidence type="ECO:0000313" key="5">
    <source>
        <dbReference type="EMBL" id="AVW90974.1"/>
    </source>
</evidence>
<dbReference type="Pfam" id="PF00196">
    <property type="entry name" value="GerE"/>
    <property type="match status" value="1"/>
</dbReference>